<reference evidence="7 8" key="1">
    <citation type="submission" date="2020-12" db="EMBL/GenBank/DDBJ databases">
        <title>Metabolic potential, ecology and presence of endohyphal bacteria is reflected in genomic diversity of Mucoromycotina.</title>
        <authorList>
            <person name="Muszewska A."/>
            <person name="Okrasinska A."/>
            <person name="Steczkiewicz K."/>
            <person name="Drgas O."/>
            <person name="Orlowska M."/>
            <person name="Perlinska-Lenart U."/>
            <person name="Aleksandrzak-Piekarczyk T."/>
            <person name="Szatraj K."/>
            <person name="Zielenkiewicz U."/>
            <person name="Pilsyk S."/>
            <person name="Malc E."/>
            <person name="Mieczkowski P."/>
            <person name="Kruszewska J.S."/>
            <person name="Biernat P."/>
            <person name="Pawlowska J."/>
        </authorList>
    </citation>
    <scope>NUCLEOTIDE SEQUENCE [LARGE SCALE GENOMIC DNA]</scope>
    <source>
        <strain evidence="7 8">CBS 142.35</strain>
    </source>
</reference>
<keyword evidence="4" id="KW-0560">Oxidoreductase</keyword>
<dbReference type="InterPro" id="IPR011032">
    <property type="entry name" value="GroES-like_sf"/>
</dbReference>
<dbReference type="Pfam" id="PF00107">
    <property type="entry name" value="ADH_zinc_N"/>
    <property type="match status" value="1"/>
</dbReference>
<dbReference type="Proteomes" id="UP000646827">
    <property type="component" value="Unassembled WGS sequence"/>
</dbReference>
<evidence type="ECO:0000256" key="2">
    <source>
        <dbReference type="ARBA" id="ARBA00022723"/>
    </source>
</evidence>
<evidence type="ECO:0000259" key="6">
    <source>
        <dbReference type="Pfam" id="PF08240"/>
    </source>
</evidence>
<evidence type="ECO:0000313" key="8">
    <source>
        <dbReference type="Proteomes" id="UP000646827"/>
    </source>
</evidence>
<dbReference type="OrthoDB" id="1879366at2759"/>
<gene>
    <name evidence="7" type="ORF">INT45_012309</name>
</gene>
<dbReference type="InterPro" id="IPR013149">
    <property type="entry name" value="ADH-like_C"/>
</dbReference>
<feature type="domain" description="Alcohol dehydrogenase-like C-terminal" evidence="5">
    <location>
        <begin position="203"/>
        <end position="317"/>
    </location>
</feature>
<name>A0A8H7VJN3_9FUNG</name>
<sequence length="421" mass="47180">MTIPTKPRKKYESVSKLQVQEHWWNIVLVFIYIELDITHCGICASELFKYVCCYVIYEYFSANIIALMCWGETDYPCVIGHEITGVVTKVNKNVNHVTVGDRVCVGAQSGSCLDCKFCKHHEENICVGGAVYTYNSCWPNGDFKHLEVMQTSGVVISILFSNYIHKNLSSEIGCTFCCASVTIYSSLKHHDVSKGSKVGVIGIDGLVHYGVSFNRAEVVALSHSDRKWEDAKNLGCDDYITLNDDARFKEYTGKLTHILCTSFAEDFPWNKYLSLLEPNGKFLMIAITYGILHNIPPDLLVAKQTLIIDSAIGFADDISGDSTSALLIVYPGAFRLPSPQWSFSTPRLLRTASVDMKISLLTAIFYTASTNPALCEWFDLPVLDPIEAQAWSAAVLSSGLIYRTYSTRWQQKKLEEEKKDQ</sequence>
<protein>
    <submittedName>
        <fullName evidence="7">Uncharacterized protein</fullName>
    </submittedName>
</protein>
<dbReference type="EMBL" id="JAEPRB010000070">
    <property type="protein sequence ID" value="KAG2223010.1"/>
    <property type="molecule type" value="Genomic_DNA"/>
</dbReference>
<dbReference type="InterPro" id="IPR047109">
    <property type="entry name" value="CAD-like"/>
</dbReference>
<dbReference type="AlphaFoldDB" id="A0A8H7VJN3"/>
<evidence type="ECO:0000259" key="5">
    <source>
        <dbReference type="Pfam" id="PF00107"/>
    </source>
</evidence>
<dbReference type="GO" id="GO:0046872">
    <property type="term" value="F:metal ion binding"/>
    <property type="evidence" value="ECO:0007669"/>
    <property type="project" value="UniProtKB-KW"/>
</dbReference>
<dbReference type="SUPFAM" id="SSF51735">
    <property type="entry name" value="NAD(P)-binding Rossmann-fold domains"/>
    <property type="match status" value="1"/>
</dbReference>
<comment type="cofactor">
    <cofactor evidence="1">
        <name>Zn(2+)</name>
        <dbReference type="ChEBI" id="CHEBI:29105"/>
    </cofactor>
</comment>
<dbReference type="InterPro" id="IPR036291">
    <property type="entry name" value="NAD(P)-bd_dom_sf"/>
</dbReference>
<dbReference type="InterPro" id="IPR013154">
    <property type="entry name" value="ADH-like_N"/>
</dbReference>
<keyword evidence="3" id="KW-0862">Zinc</keyword>
<feature type="domain" description="Alcohol dehydrogenase-like N-terminal" evidence="6">
    <location>
        <begin position="36"/>
        <end position="146"/>
    </location>
</feature>
<proteinExistence type="predicted"/>
<evidence type="ECO:0000256" key="3">
    <source>
        <dbReference type="ARBA" id="ARBA00022833"/>
    </source>
</evidence>
<evidence type="ECO:0000256" key="4">
    <source>
        <dbReference type="ARBA" id="ARBA00023002"/>
    </source>
</evidence>
<keyword evidence="8" id="KW-1185">Reference proteome</keyword>
<dbReference type="Gene3D" id="3.90.180.10">
    <property type="entry name" value="Medium-chain alcohol dehydrogenases, catalytic domain"/>
    <property type="match status" value="1"/>
</dbReference>
<accession>A0A8H7VJN3</accession>
<dbReference type="Pfam" id="PF08240">
    <property type="entry name" value="ADH_N"/>
    <property type="match status" value="1"/>
</dbReference>
<comment type="caution">
    <text evidence="7">The sequence shown here is derived from an EMBL/GenBank/DDBJ whole genome shotgun (WGS) entry which is preliminary data.</text>
</comment>
<evidence type="ECO:0000313" key="7">
    <source>
        <dbReference type="EMBL" id="KAG2223010.1"/>
    </source>
</evidence>
<dbReference type="GO" id="GO:0016616">
    <property type="term" value="F:oxidoreductase activity, acting on the CH-OH group of donors, NAD or NADP as acceptor"/>
    <property type="evidence" value="ECO:0007669"/>
    <property type="project" value="InterPro"/>
</dbReference>
<evidence type="ECO:0000256" key="1">
    <source>
        <dbReference type="ARBA" id="ARBA00001947"/>
    </source>
</evidence>
<keyword evidence="2" id="KW-0479">Metal-binding</keyword>
<organism evidence="7 8">
    <name type="scientific">Circinella minor</name>
    <dbReference type="NCBI Taxonomy" id="1195481"/>
    <lineage>
        <taxon>Eukaryota</taxon>
        <taxon>Fungi</taxon>
        <taxon>Fungi incertae sedis</taxon>
        <taxon>Mucoromycota</taxon>
        <taxon>Mucoromycotina</taxon>
        <taxon>Mucoromycetes</taxon>
        <taxon>Mucorales</taxon>
        <taxon>Lichtheimiaceae</taxon>
        <taxon>Circinella</taxon>
    </lineage>
</organism>
<dbReference type="SUPFAM" id="SSF50129">
    <property type="entry name" value="GroES-like"/>
    <property type="match status" value="1"/>
</dbReference>
<dbReference type="Gene3D" id="3.40.50.720">
    <property type="entry name" value="NAD(P)-binding Rossmann-like Domain"/>
    <property type="match status" value="1"/>
</dbReference>
<dbReference type="PANTHER" id="PTHR42683">
    <property type="entry name" value="ALDEHYDE REDUCTASE"/>
    <property type="match status" value="1"/>
</dbReference>